<dbReference type="EMBL" id="AE017199">
    <property type="protein sequence ID" value="AAR38960.1"/>
    <property type="molecule type" value="Genomic_DNA"/>
</dbReference>
<dbReference type="KEGG" id="neq:NEQ104"/>
<evidence type="ECO:0000313" key="2">
    <source>
        <dbReference type="EMBL" id="AAR38960.1"/>
    </source>
</evidence>
<dbReference type="HOGENOM" id="CLU_851567_0_0_2"/>
<organism evidence="2 3">
    <name type="scientific">Nanoarchaeum equitans (strain Kin4-M)</name>
    <dbReference type="NCBI Taxonomy" id="228908"/>
    <lineage>
        <taxon>Archaea</taxon>
        <taxon>Nanobdellota</taxon>
        <taxon>Candidatus Nanoarchaeia</taxon>
        <taxon>Nanoarchaeales</taxon>
        <taxon>Nanoarchaeaceae</taxon>
        <taxon>Nanoarchaeum</taxon>
    </lineage>
</organism>
<dbReference type="EnsemblBacteria" id="AAR38960">
    <property type="protein sequence ID" value="AAR38960"/>
    <property type="gene ID" value="NEQ104"/>
</dbReference>
<dbReference type="STRING" id="228908.NEQ104"/>
<dbReference type="AlphaFoldDB" id="Q74MJ6"/>
<accession>Q74MJ6</accession>
<evidence type="ECO:0000259" key="1">
    <source>
        <dbReference type="Pfam" id="PF21763"/>
    </source>
</evidence>
<feature type="domain" description="DHH-CID" evidence="1">
    <location>
        <begin position="99"/>
        <end position="164"/>
    </location>
</feature>
<reference evidence="2 3" key="1">
    <citation type="journal article" date="2003" name="Proc. Natl. Acad. Sci. U.S.A.">
        <title>The genome of Nanoarchaeum equitans: insights into early archaeal evolution and derived parasitism.</title>
        <authorList>
            <person name="Waters E."/>
            <person name="Hohn M.J."/>
            <person name="Ahel I."/>
            <person name="Graham D.E."/>
            <person name="Adams M.D."/>
            <person name="Barnstead M."/>
            <person name="Beeson K.Y."/>
            <person name="Bibbs L."/>
            <person name="Bolanos R."/>
            <person name="Keller M."/>
            <person name="Kretz K."/>
            <person name="Lin X."/>
            <person name="Mathur E."/>
            <person name="Ni J."/>
            <person name="Podar M."/>
            <person name="Richardson T."/>
            <person name="Sutton G.G."/>
            <person name="Simon M."/>
            <person name="Soll D."/>
            <person name="Stetter K.O."/>
            <person name="Short J.M."/>
            <person name="Noordewier M."/>
        </authorList>
    </citation>
    <scope>NUCLEOTIDE SEQUENCE [LARGE SCALE GENOMIC DNA]</scope>
    <source>
        <strain evidence="2 3">Kin4-M</strain>
    </source>
</reference>
<gene>
    <name evidence="2" type="ordered locus">NEQ104</name>
</gene>
<dbReference type="InterPro" id="IPR048515">
    <property type="entry name" value="DHH_CID"/>
</dbReference>
<proteinExistence type="predicted"/>
<dbReference type="Proteomes" id="UP000000578">
    <property type="component" value="Chromosome"/>
</dbReference>
<keyword evidence="3" id="KW-1185">Reference proteome</keyword>
<dbReference type="BioCyc" id="NEQU228908:GJB6-113-MONOMER"/>
<evidence type="ECO:0000313" key="3">
    <source>
        <dbReference type="Proteomes" id="UP000000578"/>
    </source>
</evidence>
<dbReference type="Pfam" id="PF21763">
    <property type="entry name" value="DHH_CID"/>
    <property type="match status" value="1"/>
</dbReference>
<protein>
    <submittedName>
        <fullName evidence="2">NEQ104</fullName>
    </submittedName>
</protein>
<sequence length="326" mass="37997">MIDNLFSEIEETKKADIKVKPTKENLIALALLVYPLYERKFYVKISFSDEFMVNGRKFSIKQALEFHNKYALNKRKDLIFLLTKQGVEPKKGLAIPGIFTRPLIKSLEQSFFIYIPGVTADSRGVKKFLRESNLDPQKAWIKFSDLSDKDKDKLVTNIILRRMDLELIKDAENVLMDHYLLGENLFDDLILLDLALDALIEKKEYHYAFGLLMKRQRSLDIATQYLNNYLEKVSSILKEFFEGKIERIEKHNTIFALFKEHNIGLERAIEIIHKETGKTIIGVFPKRNKSLVIAAGNYKKFLPVPRVEIDKDPKQVFEELPNKIRI</sequence>
<name>Q74MJ6_NANEQ</name>